<name>A0AAV4P4B5_CAEEX</name>
<dbReference type="EMBL" id="BPLR01003907">
    <property type="protein sequence ID" value="GIX90027.1"/>
    <property type="molecule type" value="Genomic_DNA"/>
</dbReference>
<organism evidence="1 2">
    <name type="scientific">Caerostris extrusa</name>
    <name type="common">Bark spider</name>
    <name type="synonym">Caerostris bankana</name>
    <dbReference type="NCBI Taxonomy" id="172846"/>
    <lineage>
        <taxon>Eukaryota</taxon>
        <taxon>Metazoa</taxon>
        <taxon>Ecdysozoa</taxon>
        <taxon>Arthropoda</taxon>
        <taxon>Chelicerata</taxon>
        <taxon>Arachnida</taxon>
        <taxon>Araneae</taxon>
        <taxon>Araneomorphae</taxon>
        <taxon>Entelegynae</taxon>
        <taxon>Araneoidea</taxon>
        <taxon>Araneidae</taxon>
        <taxon>Caerostris</taxon>
    </lineage>
</organism>
<evidence type="ECO:0000313" key="2">
    <source>
        <dbReference type="Proteomes" id="UP001054945"/>
    </source>
</evidence>
<sequence>MGSSNPQLNSILRARSKQDLSITAAEDRLRPGLAFNFFALSIEKVFAHFLVVVPKVIVSREGPSTMLLERKLFGRGECGTNNAWPKGKWLHVKTIRRPLNLVVVEDSQWENSSQLSLVHLRD</sequence>
<gene>
    <name evidence="1" type="ORF">CEXT_222471</name>
</gene>
<dbReference type="Proteomes" id="UP001054945">
    <property type="component" value="Unassembled WGS sequence"/>
</dbReference>
<reference evidence="1 2" key="1">
    <citation type="submission" date="2021-06" db="EMBL/GenBank/DDBJ databases">
        <title>Caerostris extrusa draft genome.</title>
        <authorList>
            <person name="Kono N."/>
            <person name="Arakawa K."/>
        </authorList>
    </citation>
    <scope>NUCLEOTIDE SEQUENCE [LARGE SCALE GENOMIC DNA]</scope>
</reference>
<dbReference type="AlphaFoldDB" id="A0AAV4P4B5"/>
<keyword evidence="2" id="KW-1185">Reference proteome</keyword>
<protein>
    <submittedName>
        <fullName evidence="1">Uncharacterized protein</fullName>
    </submittedName>
</protein>
<evidence type="ECO:0000313" key="1">
    <source>
        <dbReference type="EMBL" id="GIX90027.1"/>
    </source>
</evidence>
<accession>A0AAV4P4B5</accession>
<proteinExistence type="predicted"/>
<comment type="caution">
    <text evidence="1">The sequence shown here is derived from an EMBL/GenBank/DDBJ whole genome shotgun (WGS) entry which is preliminary data.</text>
</comment>